<comment type="subcellular location">
    <subcellularLocation>
        <location evidence="1">Cytoplasmic vesicle membrane</location>
        <topology evidence="1">Peripheral membrane protein</topology>
        <orientation evidence="1">Cytoplasmic side</orientation>
    </subcellularLocation>
</comment>
<keyword evidence="5" id="KW-0446">Lipid-binding</keyword>
<dbReference type="PANTHER" id="PTHR15813">
    <property type="entry name" value="SORTING NEXIN-22 AND 24"/>
    <property type="match status" value="1"/>
</dbReference>
<protein>
    <recommendedName>
        <fullName evidence="8">PX domain-containing protein</fullName>
    </recommendedName>
</protein>
<dbReference type="PANTHER" id="PTHR15813:SF8">
    <property type="entry name" value="SORTING NEXIN-22"/>
    <property type="match status" value="1"/>
</dbReference>
<accession>A0ABN9KUX6</accession>
<dbReference type="PROSITE" id="PS50195">
    <property type="entry name" value="PX"/>
    <property type="match status" value="1"/>
</dbReference>
<dbReference type="InterPro" id="IPR001683">
    <property type="entry name" value="PX_dom"/>
</dbReference>
<dbReference type="InterPro" id="IPR036871">
    <property type="entry name" value="PX_dom_sf"/>
</dbReference>
<evidence type="ECO:0000256" key="2">
    <source>
        <dbReference type="ARBA" id="ARBA00010883"/>
    </source>
</evidence>
<dbReference type="SUPFAM" id="SSF64268">
    <property type="entry name" value="PX domain"/>
    <property type="match status" value="1"/>
</dbReference>
<keyword evidence="6" id="KW-0472">Membrane</keyword>
<organism evidence="9 10">
    <name type="scientific">Ranitomeya imitator</name>
    <name type="common">mimic poison frog</name>
    <dbReference type="NCBI Taxonomy" id="111125"/>
    <lineage>
        <taxon>Eukaryota</taxon>
        <taxon>Metazoa</taxon>
        <taxon>Chordata</taxon>
        <taxon>Craniata</taxon>
        <taxon>Vertebrata</taxon>
        <taxon>Euteleostomi</taxon>
        <taxon>Amphibia</taxon>
        <taxon>Batrachia</taxon>
        <taxon>Anura</taxon>
        <taxon>Neobatrachia</taxon>
        <taxon>Hyloidea</taxon>
        <taxon>Dendrobatidae</taxon>
        <taxon>Dendrobatinae</taxon>
        <taxon>Ranitomeya</taxon>
    </lineage>
</organism>
<keyword evidence="3" id="KW-0813">Transport</keyword>
<name>A0ABN9KUX6_9NEOB</name>
<evidence type="ECO:0000256" key="1">
    <source>
        <dbReference type="ARBA" id="ARBA00004180"/>
    </source>
</evidence>
<feature type="domain" description="PX" evidence="8">
    <location>
        <begin position="1"/>
        <end position="145"/>
    </location>
</feature>
<evidence type="ECO:0000256" key="4">
    <source>
        <dbReference type="ARBA" id="ARBA00022927"/>
    </source>
</evidence>
<evidence type="ECO:0000256" key="5">
    <source>
        <dbReference type="ARBA" id="ARBA00023121"/>
    </source>
</evidence>
<reference evidence="9" key="1">
    <citation type="submission" date="2023-07" db="EMBL/GenBank/DDBJ databases">
        <authorList>
            <person name="Stuckert A."/>
        </authorList>
    </citation>
    <scope>NUCLEOTIDE SEQUENCE</scope>
</reference>
<dbReference type="Proteomes" id="UP001176940">
    <property type="component" value="Unassembled WGS sequence"/>
</dbReference>
<dbReference type="CDD" id="cd06880">
    <property type="entry name" value="PX_SNX22"/>
    <property type="match status" value="1"/>
</dbReference>
<evidence type="ECO:0000259" key="8">
    <source>
        <dbReference type="PROSITE" id="PS50195"/>
    </source>
</evidence>
<evidence type="ECO:0000256" key="6">
    <source>
        <dbReference type="ARBA" id="ARBA00023136"/>
    </source>
</evidence>
<evidence type="ECO:0000313" key="9">
    <source>
        <dbReference type="EMBL" id="CAJ0919845.1"/>
    </source>
</evidence>
<keyword evidence="7" id="KW-0968">Cytoplasmic vesicle</keyword>
<proteinExistence type="inferred from homology"/>
<dbReference type="Gene3D" id="3.30.1520.10">
    <property type="entry name" value="Phox-like domain"/>
    <property type="match status" value="1"/>
</dbReference>
<gene>
    <name evidence="9" type="ORF">RIMI_LOCUS1137772</name>
</gene>
<keyword evidence="4" id="KW-0653">Protein transport</keyword>
<keyword evidence="10" id="KW-1185">Reference proteome</keyword>
<dbReference type="SMART" id="SM00312">
    <property type="entry name" value="PX"/>
    <property type="match status" value="1"/>
</dbReference>
<comment type="similarity">
    <text evidence="2">Belongs to the sorting nexin family.</text>
</comment>
<dbReference type="Pfam" id="PF00787">
    <property type="entry name" value="PX"/>
    <property type="match status" value="1"/>
</dbReference>
<dbReference type="EMBL" id="CAUEEQ010001459">
    <property type="protein sequence ID" value="CAJ0919845.1"/>
    <property type="molecule type" value="Genomic_DNA"/>
</dbReference>
<evidence type="ECO:0000256" key="3">
    <source>
        <dbReference type="ARBA" id="ARBA00022448"/>
    </source>
</evidence>
<comment type="caution">
    <text evidence="9">The sequence shown here is derived from an EMBL/GenBank/DDBJ whole genome shotgun (WGS) entry which is preliminary data.</text>
</comment>
<sequence>MDGAMYHKILSDNLLPSARTLKMGHGWVFQQDNDPKHTAKAAKEWDKRKHIKVFKLDVLCNGRRHTLDRRYSEFYTLHKLLKKTCKVPDFPPKRVPNWMSKVQEQRRHGLEAYIQGVLWFNKEVPKDLLDFLKVKHFPQSKKNCSLGRLLTNTPGENSTQLAHKAVVGFYKDLYIFPPDTDMLEDVVLQGVIQGLYQQTHKKPPAAKQVLSTSHRVP</sequence>
<evidence type="ECO:0000313" key="10">
    <source>
        <dbReference type="Proteomes" id="UP001176940"/>
    </source>
</evidence>
<dbReference type="InterPro" id="IPR052467">
    <property type="entry name" value="Sorting_nexin_PX-domain"/>
</dbReference>
<evidence type="ECO:0000256" key="7">
    <source>
        <dbReference type="ARBA" id="ARBA00023329"/>
    </source>
</evidence>